<feature type="domain" description="MacB-like periplasmic core" evidence="10">
    <location>
        <begin position="27"/>
        <end position="214"/>
    </location>
</feature>
<evidence type="ECO:0000259" key="9">
    <source>
        <dbReference type="Pfam" id="PF02687"/>
    </source>
</evidence>
<keyword evidence="12" id="KW-1185">Reference proteome</keyword>
<dbReference type="Pfam" id="PF12704">
    <property type="entry name" value="MacB_PCD"/>
    <property type="match status" value="1"/>
</dbReference>
<comment type="subcellular location">
    <subcellularLocation>
        <location evidence="1">Cell membrane</location>
        <topology evidence="1">Multi-pass membrane protein</topology>
    </subcellularLocation>
</comment>
<evidence type="ECO:0000256" key="3">
    <source>
        <dbReference type="ARBA" id="ARBA00022475"/>
    </source>
</evidence>
<gene>
    <name evidence="11" type="ORF">IF129_07490</name>
</gene>
<dbReference type="PANTHER" id="PTHR43738:SF1">
    <property type="entry name" value="HEMIN TRANSPORT SYSTEM PERMEASE PROTEIN HRTB-RELATED"/>
    <property type="match status" value="1"/>
</dbReference>
<keyword evidence="2" id="KW-0813">Transport</keyword>
<dbReference type="PANTHER" id="PTHR43738">
    <property type="entry name" value="ABC TRANSPORTER, MEMBRANE PROTEIN"/>
    <property type="match status" value="1"/>
</dbReference>
<comment type="similarity">
    <text evidence="7">Belongs to the ABC-4 integral membrane protein family.</text>
</comment>
<feature type="transmembrane region" description="Helical" evidence="8">
    <location>
        <begin position="322"/>
        <end position="341"/>
    </location>
</feature>
<evidence type="ECO:0000256" key="5">
    <source>
        <dbReference type="ARBA" id="ARBA00022989"/>
    </source>
</evidence>
<evidence type="ECO:0000259" key="10">
    <source>
        <dbReference type="Pfam" id="PF12704"/>
    </source>
</evidence>
<dbReference type="InterPro" id="IPR051125">
    <property type="entry name" value="ABC-4/HrtB_transporter"/>
</dbReference>
<organism evidence="11 12">
    <name type="scientific">Streptomyces chumphonensis</name>
    <dbReference type="NCBI Taxonomy" id="1214925"/>
    <lineage>
        <taxon>Bacteria</taxon>
        <taxon>Bacillati</taxon>
        <taxon>Actinomycetota</taxon>
        <taxon>Actinomycetes</taxon>
        <taxon>Kitasatosporales</taxon>
        <taxon>Streptomycetaceae</taxon>
        <taxon>Streptomyces</taxon>
    </lineage>
</organism>
<feature type="transmembrane region" description="Helical" evidence="8">
    <location>
        <begin position="288"/>
        <end position="310"/>
    </location>
</feature>
<comment type="caution">
    <text evidence="11">The sequence shown here is derived from an EMBL/GenBank/DDBJ whole genome shotgun (WGS) entry which is preliminary data.</text>
</comment>
<evidence type="ECO:0000256" key="7">
    <source>
        <dbReference type="ARBA" id="ARBA00038076"/>
    </source>
</evidence>
<accession>A0A927EXD9</accession>
<keyword evidence="5 8" id="KW-1133">Transmembrane helix</keyword>
<dbReference type="Pfam" id="PF02687">
    <property type="entry name" value="FtsX"/>
    <property type="match status" value="1"/>
</dbReference>
<keyword evidence="4 8" id="KW-0812">Transmembrane</keyword>
<evidence type="ECO:0000313" key="12">
    <source>
        <dbReference type="Proteomes" id="UP000632289"/>
    </source>
</evidence>
<evidence type="ECO:0000313" key="11">
    <source>
        <dbReference type="EMBL" id="MBD3931406.1"/>
    </source>
</evidence>
<evidence type="ECO:0000256" key="2">
    <source>
        <dbReference type="ARBA" id="ARBA00022448"/>
    </source>
</evidence>
<evidence type="ECO:0000256" key="4">
    <source>
        <dbReference type="ARBA" id="ARBA00022692"/>
    </source>
</evidence>
<dbReference type="AlphaFoldDB" id="A0A927EXD9"/>
<feature type="transmembrane region" description="Helical" evidence="8">
    <location>
        <begin position="15"/>
        <end position="35"/>
    </location>
</feature>
<dbReference type="InterPro" id="IPR025857">
    <property type="entry name" value="MacB_PCD"/>
</dbReference>
<dbReference type="InterPro" id="IPR003838">
    <property type="entry name" value="ABC3_permease_C"/>
</dbReference>
<name>A0A927EXD9_9ACTN</name>
<dbReference type="RefSeq" id="WP_191208685.1">
    <property type="nucleotide sequence ID" value="NZ_BAABKL010000016.1"/>
</dbReference>
<dbReference type="GO" id="GO:0005886">
    <property type="term" value="C:plasma membrane"/>
    <property type="evidence" value="ECO:0007669"/>
    <property type="project" value="UniProtKB-SubCell"/>
</dbReference>
<reference evidence="11" key="1">
    <citation type="submission" date="2020-09" db="EMBL/GenBank/DDBJ databases">
        <title>Secondary metabolite and genome analysis of marine Streptomyces chumphonensis KK1-2T.</title>
        <authorList>
            <person name="Phongsopitanun W."/>
            <person name="Kanchanasin P."/>
            <person name="Pittayakhajonwut P."/>
            <person name="Suwanborirux K."/>
            <person name="Tanasupawat S."/>
        </authorList>
    </citation>
    <scope>NUCLEOTIDE SEQUENCE</scope>
    <source>
        <strain evidence="11">KK1-2</strain>
    </source>
</reference>
<sequence length="357" mass="35931">MFVALRDLRFARGRFALMGVVVTLLATLVVFLHGLTEGLARDSSSAVAGLPADRIAFGAPGGAEPEVSFSDSTVSAEQVRGWTAADGVRAAEPLGVAMTRLTVRAGAGSVSLFGGPPALLPRLTEGTAPGRGEAAVSAAVAGTYGLTVGDRVRLGTRGLTVSGVTEDRAHAHAPTVWTDLPTWHTVSGHERPTVLALTLASGADVPAVDARLATATVPTGDAVEGIASHAAEQGSLRLVQGCLFVVAALVTGAFFTVWTVQRRPEIAVLKAVGASSGYLVRDALAQALVLLLGGTLLGAGLALAGGLVAVRGVPFVLDVRTAGPPVAAMVVLGLAGAGLAVRRITSVDPLTALGAGR</sequence>
<protein>
    <submittedName>
        <fullName evidence="11">ABC transporter permease</fullName>
    </submittedName>
</protein>
<feature type="transmembrane region" description="Helical" evidence="8">
    <location>
        <begin position="238"/>
        <end position="260"/>
    </location>
</feature>
<proteinExistence type="inferred from homology"/>
<keyword evidence="3" id="KW-1003">Cell membrane</keyword>
<keyword evidence="6 8" id="KW-0472">Membrane</keyword>
<dbReference type="EMBL" id="JACXYU010000002">
    <property type="protein sequence ID" value="MBD3931406.1"/>
    <property type="molecule type" value="Genomic_DNA"/>
</dbReference>
<evidence type="ECO:0000256" key="6">
    <source>
        <dbReference type="ARBA" id="ARBA00023136"/>
    </source>
</evidence>
<dbReference type="Proteomes" id="UP000632289">
    <property type="component" value="Unassembled WGS sequence"/>
</dbReference>
<feature type="domain" description="ABC3 transporter permease C-terminal" evidence="9">
    <location>
        <begin position="242"/>
        <end position="348"/>
    </location>
</feature>
<evidence type="ECO:0000256" key="8">
    <source>
        <dbReference type="SAM" id="Phobius"/>
    </source>
</evidence>
<evidence type="ECO:0000256" key="1">
    <source>
        <dbReference type="ARBA" id="ARBA00004651"/>
    </source>
</evidence>